<protein>
    <recommendedName>
        <fullName evidence="1">F-box domain-containing protein</fullName>
    </recommendedName>
</protein>
<dbReference type="InterPro" id="IPR001810">
    <property type="entry name" value="F-box_dom"/>
</dbReference>
<dbReference type="EMBL" id="BAABME010034497">
    <property type="protein sequence ID" value="GAA0156247.1"/>
    <property type="molecule type" value="Genomic_DNA"/>
</dbReference>
<dbReference type="Pfam" id="PF00646">
    <property type="entry name" value="F-box"/>
    <property type="match status" value="1"/>
</dbReference>
<dbReference type="PANTHER" id="PTHR35546">
    <property type="entry name" value="F-BOX PROTEIN INTERACTION DOMAIN PROTEIN-RELATED"/>
    <property type="match status" value="1"/>
</dbReference>
<dbReference type="SUPFAM" id="SSF81383">
    <property type="entry name" value="F-box domain"/>
    <property type="match status" value="1"/>
</dbReference>
<accession>A0AAV3PWP1</accession>
<dbReference type="InterPro" id="IPR011043">
    <property type="entry name" value="Gal_Oxase/kelch_b-propeller"/>
</dbReference>
<evidence type="ECO:0000313" key="2">
    <source>
        <dbReference type="EMBL" id="GAA0156247.1"/>
    </source>
</evidence>
<dbReference type="SUPFAM" id="SSF50965">
    <property type="entry name" value="Galactose oxidase, central domain"/>
    <property type="match status" value="1"/>
</dbReference>
<reference evidence="2 3" key="1">
    <citation type="submission" date="2024-01" db="EMBL/GenBank/DDBJ databases">
        <title>The complete chloroplast genome sequence of Lithospermum erythrorhizon: insights into the phylogenetic relationship among Boraginaceae species and the maternal lineages of purple gromwells.</title>
        <authorList>
            <person name="Okada T."/>
            <person name="Watanabe K."/>
        </authorList>
    </citation>
    <scope>NUCLEOTIDE SEQUENCE [LARGE SCALE GENOMIC DNA]</scope>
</reference>
<dbReference type="Proteomes" id="UP001454036">
    <property type="component" value="Unassembled WGS sequence"/>
</dbReference>
<dbReference type="AlphaFoldDB" id="A0AAV3PWP1"/>
<name>A0AAV3PWP1_LITER</name>
<keyword evidence="3" id="KW-1185">Reference proteome</keyword>
<proteinExistence type="predicted"/>
<organism evidence="2 3">
    <name type="scientific">Lithospermum erythrorhizon</name>
    <name type="common">Purple gromwell</name>
    <name type="synonym">Lithospermum officinale var. erythrorhizon</name>
    <dbReference type="NCBI Taxonomy" id="34254"/>
    <lineage>
        <taxon>Eukaryota</taxon>
        <taxon>Viridiplantae</taxon>
        <taxon>Streptophyta</taxon>
        <taxon>Embryophyta</taxon>
        <taxon>Tracheophyta</taxon>
        <taxon>Spermatophyta</taxon>
        <taxon>Magnoliopsida</taxon>
        <taxon>eudicotyledons</taxon>
        <taxon>Gunneridae</taxon>
        <taxon>Pentapetalae</taxon>
        <taxon>asterids</taxon>
        <taxon>lamiids</taxon>
        <taxon>Boraginales</taxon>
        <taxon>Boraginaceae</taxon>
        <taxon>Boraginoideae</taxon>
        <taxon>Lithospermeae</taxon>
        <taxon>Lithospermum</taxon>
    </lineage>
</organism>
<evidence type="ECO:0000259" key="1">
    <source>
        <dbReference type="SMART" id="SM00256"/>
    </source>
</evidence>
<evidence type="ECO:0000313" key="3">
    <source>
        <dbReference type="Proteomes" id="UP001454036"/>
    </source>
</evidence>
<dbReference type="SMART" id="SM00256">
    <property type="entry name" value="FBOX"/>
    <property type="match status" value="1"/>
</dbReference>
<dbReference type="InterPro" id="IPR055290">
    <property type="entry name" value="At3g26010-like"/>
</dbReference>
<comment type="caution">
    <text evidence="2">The sequence shown here is derived from an EMBL/GenBank/DDBJ whole genome shotgun (WGS) entry which is preliminary data.</text>
</comment>
<dbReference type="CDD" id="cd09917">
    <property type="entry name" value="F-box_SF"/>
    <property type="match status" value="1"/>
</dbReference>
<dbReference type="PANTHER" id="PTHR35546:SF25">
    <property type="entry name" value="F-BOX DOMAIN-CONTAINING PROTEIN"/>
    <property type="match status" value="1"/>
</dbReference>
<dbReference type="InterPro" id="IPR036047">
    <property type="entry name" value="F-box-like_dom_sf"/>
</dbReference>
<sequence length="393" mass="45439">MDSSEKSYWWKLPVDIQAYILRRLEGKTLLSLKLVSWDWYDVISYLCITTFAPPSPESAFCGFIYKRQGEGTRPISTGRLRYAELIRKATFRVSYKGITDRLRQFQQSEEIQDCCNGILLVVSHDNDGGVSYSVFNPTTGERIQVPRPLPHDYHTHNDRTQCCFASLAFDPAKSLNYKIIYTLGGNITNPLKVEMFSSETGKWSRYVVDIDSKLDGVEWVHRSAYLDGRLYRLLNTNYLLCIKEGKSSEPLRVLAIGLPNGGSDNMYIDGDNCHGSIGISMRRLHYSTRCRNGSTLLVYMLKDDGGWLLKYTIPIDDLLADQSYVFFSALKRTVNKYRNEAWFNFYDFHPNRDCFFLITPQHMLYYSPKEKFCLFTLPNYTPKFFPKGFLCKS</sequence>
<feature type="domain" description="F-box" evidence="1">
    <location>
        <begin position="12"/>
        <end position="52"/>
    </location>
</feature>
<gene>
    <name evidence="2" type="ORF">LIER_43355</name>
</gene>